<name>A0ABR3FPA7_9AGAR</name>
<organism evidence="1 2">
    <name type="scientific">Marasmius crinis-equi</name>
    <dbReference type="NCBI Taxonomy" id="585013"/>
    <lineage>
        <taxon>Eukaryota</taxon>
        <taxon>Fungi</taxon>
        <taxon>Dikarya</taxon>
        <taxon>Basidiomycota</taxon>
        <taxon>Agaricomycotina</taxon>
        <taxon>Agaricomycetes</taxon>
        <taxon>Agaricomycetidae</taxon>
        <taxon>Agaricales</taxon>
        <taxon>Marasmiineae</taxon>
        <taxon>Marasmiaceae</taxon>
        <taxon>Marasmius</taxon>
    </lineage>
</organism>
<comment type="caution">
    <text evidence="1">The sequence shown here is derived from an EMBL/GenBank/DDBJ whole genome shotgun (WGS) entry which is preliminary data.</text>
</comment>
<gene>
    <name evidence="1" type="ORF">V5O48_004716</name>
</gene>
<accession>A0ABR3FPA7</accession>
<proteinExistence type="predicted"/>
<reference evidence="1 2" key="1">
    <citation type="submission" date="2024-02" db="EMBL/GenBank/DDBJ databases">
        <title>A draft genome for the cacao thread blight pathogen Marasmius crinis-equi.</title>
        <authorList>
            <person name="Cohen S.P."/>
            <person name="Baruah I.K."/>
            <person name="Amoako-Attah I."/>
            <person name="Bukari Y."/>
            <person name="Meinhardt L.W."/>
            <person name="Bailey B.A."/>
        </authorList>
    </citation>
    <scope>NUCLEOTIDE SEQUENCE [LARGE SCALE GENOMIC DNA]</scope>
    <source>
        <strain evidence="1 2">GH-76</strain>
    </source>
</reference>
<dbReference type="Proteomes" id="UP001465976">
    <property type="component" value="Unassembled WGS sequence"/>
</dbReference>
<evidence type="ECO:0000313" key="1">
    <source>
        <dbReference type="EMBL" id="KAL0577259.1"/>
    </source>
</evidence>
<protein>
    <recommendedName>
        <fullName evidence="3">F-box domain-containing protein</fullName>
    </recommendedName>
</protein>
<evidence type="ECO:0000313" key="2">
    <source>
        <dbReference type="Proteomes" id="UP001465976"/>
    </source>
</evidence>
<keyword evidence="2" id="KW-1185">Reference proteome</keyword>
<evidence type="ECO:0008006" key="3">
    <source>
        <dbReference type="Google" id="ProtNLM"/>
    </source>
</evidence>
<dbReference type="EMBL" id="JBAHYK010000168">
    <property type="protein sequence ID" value="KAL0577259.1"/>
    <property type="molecule type" value="Genomic_DNA"/>
</dbReference>
<sequence length="444" mass="50065">MPMVWAKISVTLQLNDTPYPFGILQRLKHCISRSRNSLIDLEVRCTRKIFDGLAGSSPARQIMGALLEQAHRWRSLTYIQAQGGRDEHYTLLEELDDYHTPCLRFLHVTLDHTVHVDDPELPPIPLDVLSNVDELQLSGREPRLLPVELFEDLQSSQITHLHLEVFSNVALQLLTSCPQLISAHFGIAHDPSADQASPAPSPRCAYILWLSLENTRTSGFDEVTKFLGRITCPCIDSLIISYHPAPCASAPNPNPPNFPDAFKTFLERSDQRLRTFRSDGLPISDRDLVSILRNMCCLHTLEVIDSDSAENEKTALTSHTIRELSLWPRTSTDSYPRTASLVPELREIRLTVDKDWDDNAFESFLRSRAEWNLESAFLRVRSGVKGLDLVQLERVNNSKGPGELAVRVIEGEEGKEKEVVGYWAAPVVGLRKHGWRGLVEGNVR</sequence>